<comment type="catalytic activity">
    <reaction evidence="6">
        <text>acetate + ATP = acetyl phosphate + ADP</text>
        <dbReference type="Rhea" id="RHEA:11352"/>
        <dbReference type="ChEBI" id="CHEBI:22191"/>
        <dbReference type="ChEBI" id="CHEBI:30089"/>
        <dbReference type="ChEBI" id="CHEBI:30616"/>
        <dbReference type="ChEBI" id="CHEBI:456216"/>
        <dbReference type="EC" id="2.7.2.1"/>
    </reaction>
</comment>
<evidence type="ECO:0000256" key="4">
    <source>
        <dbReference type="ARBA" id="ARBA00022777"/>
    </source>
</evidence>
<dbReference type="EMBL" id="CP165644">
    <property type="protein sequence ID" value="XDU66677.1"/>
    <property type="molecule type" value="Genomic_DNA"/>
</dbReference>
<proteinExistence type="inferred from homology"/>
<feature type="site" description="Transition state stabilizer" evidence="6">
    <location>
        <position position="241"/>
    </location>
</feature>
<dbReference type="GO" id="GO:0005737">
    <property type="term" value="C:cytoplasm"/>
    <property type="evidence" value="ECO:0007669"/>
    <property type="project" value="UniProtKB-SubCell"/>
</dbReference>
<dbReference type="SUPFAM" id="SSF53067">
    <property type="entry name" value="Actin-like ATPase domain"/>
    <property type="match status" value="2"/>
</dbReference>
<reference evidence="8" key="1">
    <citation type="submission" date="2024-07" db="EMBL/GenBank/DDBJ databases">
        <authorList>
            <person name="Li X.-J."/>
            <person name="Wang X."/>
        </authorList>
    </citation>
    <scope>NUCLEOTIDE SEQUENCE</scope>
    <source>
        <strain evidence="8">HSP-334</strain>
    </source>
</reference>
<dbReference type="Pfam" id="PF00871">
    <property type="entry name" value="Acetate_kinase"/>
    <property type="match status" value="1"/>
</dbReference>
<dbReference type="Gene3D" id="3.30.420.40">
    <property type="match status" value="2"/>
</dbReference>
<dbReference type="InterPro" id="IPR000890">
    <property type="entry name" value="Aliphatic_acid_kin_short-chain"/>
</dbReference>
<dbReference type="EC" id="2.7.2.1" evidence="6"/>
<sequence>MKILVINSGSSSLKFELIDMTNEKSIAKGLCERIGIANPMISYKNLIKDIKITEQPEPMDDHKMAIDAVLKLLQDDSMGVIKSVDEIDAIGHRVVQGGAYFKDSALVDEKVISLVEELGELAPLHNPAAAMGVRVMMELLPDKKNVVVFDTSFHQTMEPKAYMYAFPYEDYEELKVRKYGAHGTSHRYVSEIAAQMFGKKDSKIIVCHLGNGASITAVKNGKVVDTSMGLTPLAGVMMGTRTGDVDPSAVVYIMEKRGLTPKEMNTRMNKQSGIKGIFGPSSDFRDLAAGVEEGNEKAKLAYEMFCYKIKSYIGAYAAAMNGLDAIAFTGGIGENAFYARRDICRDLTYLGIDLDEEKSSKWLPGNVEITKENSKVKVYKIETAEEIMIARDTYRLTRES</sequence>
<evidence type="ECO:0000256" key="2">
    <source>
        <dbReference type="ARBA" id="ARBA00022679"/>
    </source>
</evidence>
<dbReference type="RefSeq" id="WP_369710978.1">
    <property type="nucleotide sequence ID" value="NZ_CP165644.1"/>
</dbReference>
<feature type="site" description="Transition state stabilizer" evidence="6">
    <location>
        <position position="182"/>
    </location>
</feature>
<feature type="binding site" evidence="6">
    <location>
        <begin position="331"/>
        <end position="335"/>
    </location>
    <ligand>
        <name>ATP</name>
        <dbReference type="ChEBI" id="CHEBI:30616"/>
    </ligand>
</feature>
<keyword evidence="4 6" id="KW-0418">Kinase</keyword>
<dbReference type="GO" id="GO:0005524">
    <property type="term" value="F:ATP binding"/>
    <property type="evidence" value="ECO:0007669"/>
    <property type="project" value="UniProtKB-KW"/>
</dbReference>
<gene>
    <name evidence="6" type="primary">ackA</name>
    <name evidence="8" type="ORF">AB8B22_09845</name>
</gene>
<dbReference type="AlphaFoldDB" id="A0AB39VHA5"/>
<dbReference type="NCBIfam" id="TIGR00016">
    <property type="entry name" value="ackA"/>
    <property type="match status" value="1"/>
</dbReference>
<feature type="binding site" evidence="6">
    <location>
        <position position="93"/>
    </location>
    <ligand>
        <name>substrate</name>
    </ligand>
</feature>
<organism evidence="8">
    <name type="scientific">Leptotrichia rugosa</name>
    <dbReference type="NCBI Taxonomy" id="3239302"/>
    <lineage>
        <taxon>Bacteria</taxon>
        <taxon>Fusobacteriati</taxon>
        <taxon>Fusobacteriota</taxon>
        <taxon>Fusobacteriia</taxon>
        <taxon>Fusobacteriales</taxon>
        <taxon>Leptotrichiaceae</taxon>
        <taxon>Leptotrichia</taxon>
    </lineage>
</organism>
<keyword evidence="5 6" id="KW-0067">ATP-binding</keyword>
<dbReference type="GO" id="GO:0008776">
    <property type="term" value="F:acetate kinase activity"/>
    <property type="evidence" value="ECO:0007669"/>
    <property type="project" value="UniProtKB-UniRule"/>
</dbReference>
<keyword evidence="6" id="KW-0963">Cytoplasm</keyword>
<dbReference type="PIRSF" id="PIRSF000722">
    <property type="entry name" value="Acetate_prop_kin"/>
    <property type="match status" value="1"/>
</dbReference>
<keyword evidence="2 6" id="KW-0808">Transferase</keyword>
<evidence type="ECO:0000256" key="1">
    <source>
        <dbReference type="ARBA" id="ARBA00008748"/>
    </source>
</evidence>
<feature type="binding site" evidence="6">
    <location>
        <begin position="208"/>
        <end position="212"/>
    </location>
    <ligand>
        <name>ATP</name>
        <dbReference type="ChEBI" id="CHEBI:30616"/>
    </ligand>
</feature>
<keyword evidence="6" id="KW-0460">Magnesium</keyword>
<feature type="binding site" evidence="6">
    <location>
        <position position="385"/>
    </location>
    <ligand>
        <name>Mg(2+)</name>
        <dbReference type="ChEBI" id="CHEBI:18420"/>
    </ligand>
</feature>
<accession>A0AB39VHA5</accession>
<evidence type="ECO:0000256" key="6">
    <source>
        <dbReference type="HAMAP-Rule" id="MF_00020"/>
    </source>
</evidence>
<keyword evidence="6" id="KW-0479">Metal-binding</keyword>
<dbReference type="InterPro" id="IPR043129">
    <property type="entry name" value="ATPase_NBD"/>
</dbReference>
<feature type="binding site" evidence="6">
    <location>
        <begin position="283"/>
        <end position="285"/>
    </location>
    <ligand>
        <name>ATP</name>
        <dbReference type="ChEBI" id="CHEBI:30616"/>
    </ligand>
</feature>
<feature type="binding site" evidence="6">
    <location>
        <position position="7"/>
    </location>
    <ligand>
        <name>Mg(2+)</name>
        <dbReference type="ChEBI" id="CHEBI:18420"/>
    </ligand>
</feature>
<comment type="similarity">
    <text evidence="1 6 7">Belongs to the acetokinase family.</text>
</comment>
<dbReference type="PANTHER" id="PTHR21060">
    <property type="entry name" value="ACETATE KINASE"/>
    <property type="match status" value="1"/>
</dbReference>
<dbReference type="GO" id="GO:0000287">
    <property type="term" value="F:magnesium ion binding"/>
    <property type="evidence" value="ECO:0007669"/>
    <property type="project" value="UniProtKB-UniRule"/>
</dbReference>
<dbReference type="PROSITE" id="PS01076">
    <property type="entry name" value="ACETATE_KINASE_2"/>
    <property type="match status" value="1"/>
</dbReference>
<evidence type="ECO:0000256" key="7">
    <source>
        <dbReference type="RuleBase" id="RU003835"/>
    </source>
</evidence>
<feature type="binding site" evidence="6">
    <location>
        <position position="14"/>
    </location>
    <ligand>
        <name>ATP</name>
        <dbReference type="ChEBI" id="CHEBI:30616"/>
    </ligand>
</feature>
<dbReference type="GO" id="GO:0006083">
    <property type="term" value="P:acetate metabolic process"/>
    <property type="evidence" value="ECO:0007669"/>
    <property type="project" value="TreeGrafter"/>
</dbReference>
<evidence type="ECO:0000256" key="3">
    <source>
        <dbReference type="ARBA" id="ARBA00022741"/>
    </source>
</evidence>
<comment type="cofactor">
    <cofactor evidence="6">
        <name>Mg(2+)</name>
        <dbReference type="ChEBI" id="CHEBI:18420"/>
    </cofactor>
    <cofactor evidence="6">
        <name>Mn(2+)</name>
        <dbReference type="ChEBI" id="CHEBI:29035"/>
    </cofactor>
    <text evidence="6">Mg(2+). Can also accept Mn(2+).</text>
</comment>
<protein>
    <recommendedName>
        <fullName evidence="6">Acetate kinase</fullName>
        <ecNumber evidence="6">2.7.2.1</ecNumber>
    </recommendedName>
    <alternativeName>
        <fullName evidence="6">Acetokinase</fullName>
    </alternativeName>
</protein>
<dbReference type="PROSITE" id="PS01075">
    <property type="entry name" value="ACETATE_KINASE_1"/>
    <property type="match status" value="1"/>
</dbReference>
<dbReference type="PANTHER" id="PTHR21060:SF15">
    <property type="entry name" value="ACETATE KINASE-RELATED"/>
    <property type="match status" value="1"/>
</dbReference>
<comment type="function">
    <text evidence="6">Catalyzes the formation of acetyl phosphate from acetate and ATP. Can also catalyze the reverse reaction.</text>
</comment>
<feature type="active site" description="Proton donor/acceptor" evidence="6">
    <location>
        <position position="150"/>
    </location>
</feature>
<dbReference type="HAMAP" id="MF_00020">
    <property type="entry name" value="Acetate_kinase"/>
    <property type="match status" value="1"/>
</dbReference>
<comment type="subunit">
    <text evidence="6">Homodimer.</text>
</comment>
<comment type="subcellular location">
    <subcellularLocation>
        <location evidence="6">Cytoplasm</location>
    </subcellularLocation>
</comment>
<dbReference type="PRINTS" id="PR00471">
    <property type="entry name" value="ACETATEKNASE"/>
</dbReference>
<evidence type="ECO:0000313" key="8">
    <source>
        <dbReference type="EMBL" id="XDU66677.1"/>
    </source>
</evidence>
<dbReference type="KEGG" id="lrug:AB8B22_09845"/>
<dbReference type="CDD" id="cd24010">
    <property type="entry name" value="ASKHA_NBD_AcK_PK"/>
    <property type="match status" value="1"/>
</dbReference>
<comment type="pathway">
    <text evidence="6">Metabolic intermediate biosynthesis; acetyl-CoA biosynthesis; acetyl-CoA from acetate: step 1/2.</text>
</comment>
<dbReference type="GO" id="GO:0006085">
    <property type="term" value="P:acetyl-CoA biosynthetic process"/>
    <property type="evidence" value="ECO:0007669"/>
    <property type="project" value="UniProtKB-UniRule"/>
</dbReference>
<keyword evidence="3 6" id="KW-0547">Nucleotide-binding</keyword>
<evidence type="ECO:0000256" key="5">
    <source>
        <dbReference type="ARBA" id="ARBA00022840"/>
    </source>
</evidence>
<name>A0AB39VHA5_9FUSO</name>
<dbReference type="InterPro" id="IPR004372">
    <property type="entry name" value="Ac/propionate_kinase"/>
</dbReference>
<dbReference type="InterPro" id="IPR023865">
    <property type="entry name" value="Aliphatic_acid_kinase_CS"/>
</dbReference>